<protein>
    <submittedName>
        <fullName evidence="2">Uncharacterized protein</fullName>
    </submittedName>
</protein>
<dbReference type="EMBL" id="JAGIOC010000001">
    <property type="protein sequence ID" value="MBP2410218.1"/>
    <property type="molecule type" value="Genomic_DNA"/>
</dbReference>
<gene>
    <name evidence="2" type="ORF">JOF44_003121</name>
</gene>
<organism evidence="2 3">
    <name type="scientific">Brachybacterium fresconis</name>
    <dbReference type="NCBI Taxonomy" id="173363"/>
    <lineage>
        <taxon>Bacteria</taxon>
        <taxon>Bacillati</taxon>
        <taxon>Actinomycetota</taxon>
        <taxon>Actinomycetes</taxon>
        <taxon>Micrococcales</taxon>
        <taxon>Dermabacteraceae</taxon>
        <taxon>Brachybacterium</taxon>
    </lineage>
</organism>
<name>A0ABS4YQL6_9MICO</name>
<accession>A0ABS4YQL6</accession>
<proteinExistence type="predicted"/>
<dbReference type="Proteomes" id="UP000698222">
    <property type="component" value="Unassembled WGS sequence"/>
</dbReference>
<feature type="transmembrane region" description="Helical" evidence="1">
    <location>
        <begin position="31"/>
        <end position="51"/>
    </location>
</feature>
<comment type="caution">
    <text evidence="2">The sequence shown here is derived from an EMBL/GenBank/DDBJ whole genome shotgun (WGS) entry which is preliminary data.</text>
</comment>
<evidence type="ECO:0000256" key="1">
    <source>
        <dbReference type="SAM" id="Phobius"/>
    </source>
</evidence>
<evidence type="ECO:0000313" key="2">
    <source>
        <dbReference type="EMBL" id="MBP2410218.1"/>
    </source>
</evidence>
<keyword evidence="1" id="KW-0812">Transmembrane</keyword>
<sequence length="119" mass="12841">MVLYGLFALLLSLPLSEWIWSRFEWIPGLLFLWAVTVPTLAMAGAIAWFLLRVPPPRWDLGSALATVVMAPLLLVVGIIGNVLTLGLGIPCAAIFVVSEAKTARQQAATSERSRPRGAS</sequence>
<dbReference type="RefSeq" id="WP_209893497.1">
    <property type="nucleotide sequence ID" value="NZ_BAAAJV010000013.1"/>
</dbReference>
<keyword evidence="1" id="KW-0472">Membrane</keyword>
<keyword evidence="3" id="KW-1185">Reference proteome</keyword>
<evidence type="ECO:0000313" key="3">
    <source>
        <dbReference type="Proteomes" id="UP000698222"/>
    </source>
</evidence>
<keyword evidence="1" id="KW-1133">Transmembrane helix</keyword>
<reference evidence="2 3" key="1">
    <citation type="submission" date="2021-03" db="EMBL/GenBank/DDBJ databases">
        <title>Sequencing the genomes of 1000 actinobacteria strains.</title>
        <authorList>
            <person name="Klenk H.-P."/>
        </authorList>
    </citation>
    <scope>NUCLEOTIDE SEQUENCE [LARGE SCALE GENOMIC DNA]</scope>
    <source>
        <strain evidence="2 3">DSM 14564</strain>
    </source>
</reference>
<feature type="transmembrane region" description="Helical" evidence="1">
    <location>
        <begin position="63"/>
        <end position="96"/>
    </location>
</feature>